<dbReference type="EMBL" id="MCFG01000010">
    <property type="protein sequence ID" value="ORX87302.1"/>
    <property type="molecule type" value="Genomic_DNA"/>
</dbReference>
<protein>
    <submittedName>
        <fullName evidence="2">Uncharacterized protein</fullName>
    </submittedName>
</protein>
<reference evidence="2 3" key="1">
    <citation type="submission" date="2016-08" db="EMBL/GenBank/DDBJ databases">
        <title>A Parts List for Fungal Cellulosomes Revealed by Comparative Genomics.</title>
        <authorList>
            <consortium name="DOE Joint Genome Institute"/>
            <person name="Haitjema C.H."/>
            <person name="Gilmore S.P."/>
            <person name="Henske J.K."/>
            <person name="Solomon K.V."/>
            <person name="De Groot R."/>
            <person name="Kuo A."/>
            <person name="Mondo S.J."/>
            <person name="Salamov A.A."/>
            <person name="Labutti K."/>
            <person name="Zhao Z."/>
            <person name="Chiniquy J."/>
            <person name="Barry K."/>
            <person name="Brewer H.M."/>
            <person name="Purvine S.O."/>
            <person name="Wright A.T."/>
            <person name="Boxma B."/>
            <person name="Van Alen T."/>
            <person name="Hackstein J.H."/>
            <person name="Baker S.E."/>
            <person name="Grigoriev I.V."/>
            <person name="O'Malley M.A."/>
        </authorList>
    </citation>
    <scope>NUCLEOTIDE SEQUENCE [LARGE SCALE GENOMIC DNA]</scope>
    <source>
        <strain evidence="2 3">S4</strain>
    </source>
</reference>
<feature type="region of interest" description="Disordered" evidence="1">
    <location>
        <begin position="113"/>
        <end position="136"/>
    </location>
</feature>
<comment type="caution">
    <text evidence="2">The sequence shown here is derived from an EMBL/GenBank/DDBJ whole genome shotgun (WGS) entry which is preliminary data.</text>
</comment>
<dbReference type="Proteomes" id="UP000193944">
    <property type="component" value="Unassembled WGS sequence"/>
</dbReference>
<keyword evidence="3" id="KW-1185">Reference proteome</keyword>
<accession>A0A1Y1XNJ3</accession>
<dbReference type="InterPro" id="IPR036873">
    <property type="entry name" value="Rhodanese-like_dom_sf"/>
</dbReference>
<feature type="compositionally biased region" description="Low complexity" evidence="1">
    <location>
        <begin position="113"/>
        <end position="134"/>
    </location>
</feature>
<evidence type="ECO:0000313" key="3">
    <source>
        <dbReference type="Proteomes" id="UP000193944"/>
    </source>
</evidence>
<name>A0A1Y1XNJ3_9FUNG</name>
<dbReference type="AlphaFoldDB" id="A0A1Y1XNJ3"/>
<dbReference type="Gene3D" id="1.20.58.80">
    <property type="entry name" value="Phosphotransferase system, lactose/cellobiose-type IIA subunit"/>
    <property type="match status" value="1"/>
</dbReference>
<organism evidence="2 3">
    <name type="scientific">Anaeromyces robustus</name>
    <dbReference type="NCBI Taxonomy" id="1754192"/>
    <lineage>
        <taxon>Eukaryota</taxon>
        <taxon>Fungi</taxon>
        <taxon>Fungi incertae sedis</taxon>
        <taxon>Chytridiomycota</taxon>
        <taxon>Chytridiomycota incertae sedis</taxon>
        <taxon>Neocallimastigomycetes</taxon>
        <taxon>Neocallimastigales</taxon>
        <taxon>Neocallimastigaceae</taxon>
        <taxon>Anaeromyces</taxon>
    </lineage>
</organism>
<dbReference type="Gene3D" id="3.40.250.10">
    <property type="entry name" value="Rhodanese-like domain"/>
    <property type="match status" value="1"/>
</dbReference>
<dbReference type="OrthoDB" id="10632352at2759"/>
<reference evidence="2 3" key="2">
    <citation type="submission" date="2016-08" db="EMBL/GenBank/DDBJ databases">
        <title>Pervasive Adenine N6-methylation of Active Genes in Fungi.</title>
        <authorList>
            <consortium name="DOE Joint Genome Institute"/>
            <person name="Mondo S.J."/>
            <person name="Dannebaum R.O."/>
            <person name="Kuo R.C."/>
            <person name="Labutti K."/>
            <person name="Haridas S."/>
            <person name="Kuo A."/>
            <person name="Salamov A."/>
            <person name="Ahrendt S.R."/>
            <person name="Lipzen A."/>
            <person name="Sullivan W."/>
            <person name="Andreopoulos W.B."/>
            <person name="Clum A."/>
            <person name="Lindquist E."/>
            <person name="Daum C."/>
            <person name="Ramamoorthy G.K."/>
            <person name="Gryganskyi A."/>
            <person name="Culley D."/>
            <person name="Magnuson J.K."/>
            <person name="James T.Y."/>
            <person name="O'Malley M.A."/>
            <person name="Stajich J.E."/>
            <person name="Spatafora J.W."/>
            <person name="Visel A."/>
            <person name="Grigoriev I.V."/>
        </authorList>
    </citation>
    <scope>NUCLEOTIDE SEQUENCE [LARGE SCALE GENOMIC DNA]</scope>
    <source>
        <strain evidence="2 3">S4</strain>
    </source>
</reference>
<evidence type="ECO:0000313" key="2">
    <source>
        <dbReference type="EMBL" id="ORX87302.1"/>
    </source>
</evidence>
<gene>
    <name evidence="2" type="ORF">BCR32DRAFT_240290</name>
</gene>
<sequence>MGAYMEQLKKVISNETIKTTKTIKKHSFRIICNSLIKYLDEGKLLYVEQKLDHSYIKYMVVVNIFYDVLPNLKDFNKEATEYRILTKEIDTSINTIKEIKSKLIEKDALSTTNSQSNLSNSRSSSTDDISSPRVSSRKTIAPDKMYSYIARMTSNKETSPPQILLIDIRDRKNYENGHIHWSANPYLKYSGVINIPIGVFFG</sequence>
<evidence type="ECO:0000256" key="1">
    <source>
        <dbReference type="SAM" id="MobiDB-lite"/>
    </source>
</evidence>
<dbReference type="SUPFAM" id="SSF52821">
    <property type="entry name" value="Rhodanese/Cell cycle control phosphatase"/>
    <property type="match status" value="1"/>
</dbReference>
<proteinExistence type="predicted"/>